<evidence type="ECO:0000313" key="2">
    <source>
        <dbReference type="EMBL" id="AEA28179.1"/>
    </source>
</evidence>
<dbReference type="EMBL" id="CP002593">
    <property type="protein sequence ID" value="AEA28179.1"/>
    <property type="molecule type" value="Genomic_DNA"/>
</dbReference>
<sequence length="346" mass="37150">MRRRGDGRQRRAAPEGPPIWWDAARPDPSPGPGTAAGLEEPGPLPPMSREQPSSQVDGPPPWPVGAPSPAHPSGAQPVAPPHSATTGQVAFEVSPPDATPGANSTPPITQLPRGHWLHDVAEPDGGEDVPQQIWVPDPPRPARPAWAANGSAQLVRPRPTRSRRPEVVRPADSHSSTGRPRANVERSLAASLPVDPAEAAQLATTFAMDYLSWDEDRPTRRAEVLRRYLPESADTTLGWSGQGRQRADFACAGQVVADGFVLWIDVRVRVTPYERTEPRSAPATPNDVLPDGGRWSAAPAPTAPGWRVCAAVWMRLTVPIRRHDCGDLVVDLSTIPDPDDAEGHVP</sequence>
<feature type="region of interest" description="Disordered" evidence="1">
    <location>
        <begin position="1"/>
        <end position="184"/>
    </location>
</feature>
<dbReference type="eggNOG" id="ENOG5031A1M">
    <property type="taxonomic scope" value="Bacteria"/>
</dbReference>
<evidence type="ECO:0000256" key="1">
    <source>
        <dbReference type="SAM" id="MobiDB-lite"/>
    </source>
</evidence>
<keyword evidence="3" id="KW-1185">Reference proteome</keyword>
<organism evidence="2 3">
    <name type="scientific">Pseudonocardia dioxanivorans (strain ATCC 55486 / DSM 44775 / JCM 13855 / CB1190)</name>
    <dbReference type="NCBI Taxonomy" id="675635"/>
    <lineage>
        <taxon>Bacteria</taxon>
        <taxon>Bacillati</taxon>
        <taxon>Actinomycetota</taxon>
        <taxon>Actinomycetes</taxon>
        <taxon>Pseudonocardiales</taxon>
        <taxon>Pseudonocardiaceae</taxon>
        <taxon>Pseudonocardia</taxon>
    </lineage>
</organism>
<evidence type="ECO:0000313" key="3">
    <source>
        <dbReference type="Proteomes" id="UP000007809"/>
    </source>
</evidence>
<dbReference type="Proteomes" id="UP000007809">
    <property type="component" value="Chromosome"/>
</dbReference>
<feature type="compositionally biased region" description="Pro residues" evidence="1">
    <location>
        <begin position="58"/>
        <end position="70"/>
    </location>
</feature>
<dbReference type="STRING" id="675635.Psed_6071"/>
<name>F4CK73_PSEUX</name>
<protein>
    <submittedName>
        <fullName evidence="2">Uncharacterized protein</fullName>
    </submittedName>
</protein>
<proteinExistence type="predicted"/>
<gene>
    <name evidence="2" type="ordered locus">Psed_6071</name>
</gene>
<dbReference type="KEGG" id="pdx:Psed_6071"/>
<feature type="compositionally biased region" description="Basic and acidic residues" evidence="1">
    <location>
        <begin position="1"/>
        <end position="13"/>
    </location>
</feature>
<accession>F4CK73</accession>
<reference evidence="2 3" key="1">
    <citation type="journal article" date="2011" name="J. Bacteriol.">
        <title>Genome sequence of the 1,4-dioxane-degrading Pseudonocardia dioxanivorans strain CB1190.</title>
        <authorList>
            <person name="Sales C.M."/>
            <person name="Mahendra S."/>
            <person name="Grostern A."/>
            <person name="Parales R.E."/>
            <person name="Goodwin L.A."/>
            <person name="Woyke T."/>
            <person name="Nolan M."/>
            <person name="Lapidus A."/>
            <person name="Chertkov O."/>
            <person name="Ovchinnikova G."/>
            <person name="Sczyrba A."/>
            <person name="Alvarez-Cohen L."/>
        </authorList>
    </citation>
    <scope>NUCLEOTIDE SEQUENCE [LARGE SCALE GENOMIC DNA]</scope>
    <source>
        <strain evidence="3">ATCC 55486 / DSM 44775 / JCM 13855 / CB1190</strain>
    </source>
</reference>
<dbReference type="HOGENOM" id="CLU_801364_0_0_11"/>
<feature type="compositionally biased region" description="Basic and acidic residues" evidence="1">
    <location>
        <begin position="163"/>
        <end position="172"/>
    </location>
</feature>
<dbReference type="AlphaFoldDB" id="F4CK73"/>